<dbReference type="AlphaFoldDB" id="A0A8B8BRL5"/>
<dbReference type="RefSeq" id="XP_022305504.1">
    <property type="nucleotide sequence ID" value="XM_022449796.1"/>
</dbReference>
<dbReference type="GO" id="GO:0061630">
    <property type="term" value="F:ubiquitin protein ligase activity"/>
    <property type="evidence" value="ECO:0007669"/>
    <property type="project" value="TreeGrafter"/>
</dbReference>
<reference evidence="4" key="2">
    <citation type="submission" date="2025-08" db="UniProtKB">
        <authorList>
            <consortium name="RefSeq"/>
        </authorList>
    </citation>
    <scope>IDENTIFICATION</scope>
    <source>
        <tissue evidence="4">Whole sample</tissue>
    </source>
</reference>
<dbReference type="OrthoDB" id="342730at2759"/>
<evidence type="ECO:0000259" key="2">
    <source>
        <dbReference type="PROSITE" id="PS50119"/>
    </source>
</evidence>
<dbReference type="Proteomes" id="UP000694844">
    <property type="component" value="Chromosome 1"/>
</dbReference>
<dbReference type="GeneID" id="111112349"/>
<keyword evidence="3" id="KW-1185">Reference proteome</keyword>
<feature type="domain" description="B box-type" evidence="2">
    <location>
        <begin position="63"/>
        <end position="105"/>
    </location>
</feature>
<evidence type="ECO:0000313" key="3">
    <source>
        <dbReference type="Proteomes" id="UP000694844"/>
    </source>
</evidence>
<sequence>MEHLQSLTPAQEPVQCDLCTGSREVVVVYCKTCRVKLCKSCMSSHVSQSHKSHDMIAFRYSSVSRTKCMIHQGNKCEMICQQCRIQVCTKCIISGRHKNHDFKDIVDKFGGEGVSSNILSNDPIIILEFDSNNTDLDRIGVCGPDEVWTSFMYESVISCMDFTGKVRDKFRVPSDEYAADISVKSEDELYFCDWKEKTISKYIKKNNNIELVVKLDKWTPRAICVASSGDVSVCMTCSYDDQLCKIIQYKTGIIKQEIQCDADGNALFPYKGGEVFLAENGNEDICVSLPANRSVEVVNRDGIFRFSYHGNHDARTFYEFSPHGIATDRLHQILIADSASGCIDCINADGFFILYISCDLVDPRAIQINGANDNLYVGEFSTGKIKIIKYLH</sequence>
<accession>A0A8B8BRL5</accession>
<reference evidence="3" key="1">
    <citation type="submission" date="2024-06" db="UniProtKB">
        <authorList>
            <consortium name="RefSeq"/>
        </authorList>
    </citation>
    <scope>NUCLEOTIDE SEQUENCE [LARGE SCALE GENOMIC DNA]</scope>
</reference>
<organism evidence="3 4">
    <name type="scientific">Crassostrea virginica</name>
    <name type="common">Eastern oyster</name>
    <dbReference type="NCBI Taxonomy" id="6565"/>
    <lineage>
        <taxon>Eukaryota</taxon>
        <taxon>Metazoa</taxon>
        <taxon>Spiralia</taxon>
        <taxon>Lophotrochozoa</taxon>
        <taxon>Mollusca</taxon>
        <taxon>Bivalvia</taxon>
        <taxon>Autobranchia</taxon>
        <taxon>Pteriomorphia</taxon>
        <taxon>Ostreida</taxon>
        <taxon>Ostreoidea</taxon>
        <taxon>Ostreidae</taxon>
        <taxon>Crassostrea</taxon>
    </lineage>
</organism>
<dbReference type="InterPro" id="IPR000315">
    <property type="entry name" value="Znf_B-box"/>
</dbReference>
<name>A0A8B8BRL5_CRAVI</name>
<dbReference type="InterPro" id="IPR050952">
    <property type="entry name" value="TRIM-NHL_E3_ligases"/>
</dbReference>
<dbReference type="Gene3D" id="4.10.830.40">
    <property type="match status" value="1"/>
</dbReference>
<dbReference type="CDD" id="cd19756">
    <property type="entry name" value="Bbox2"/>
    <property type="match status" value="1"/>
</dbReference>
<protein>
    <submittedName>
        <fullName evidence="4">Uncharacterized protein LOC111112349</fullName>
    </submittedName>
</protein>
<dbReference type="GO" id="GO:0043161">
    <property type="term" value="P:proteasome-mediated ubiquitin-dependent protein catabolic process"/>
    <property type="evidence" value="ECO:0007669"/>
    <property type="project" value="TreeGrafter"/>
</dbReference>
<keyword evidence="1" id="KW-0863">Zinc-finger</keyword>
<gene>
    <name evidence="4" type="primary">LOC111112349</name>
</gene>
<evidence type="ECO:0000256" key="1">
    <source>
        <dbReference type="PROSITE-ProRule" id="PRU00024"/>
    </source>
</evidence>
<dbReference type="Gene3D" id="2.120.10.30">
    <property type="entry name" value="TolB, C-terminal domain"/>
    <property type="match status" value="1"/>
</dbReference>
<dbReference type="GO" id="GO:0000209">
    <property type="term" value="P:protein polyubiquitination"/>
    <property type="evidence" value="ECO:0007669"/>
    <property type="project" value="TreeGrafter"/>
</dbReference>
<feature type="domain" description="B box-type" evidence="2">
    <location>
        <begin position="11"/>
        <end position="58"/>
    </location>
</feature>
<evidence type="ECO:0000313" key="4">
    <source>
        <dbReference type="RefSeq" id="XP_022305504.1"/>
    </source>
</evidence>
<dbReference type="SUPFAM" id="SSF101898">
    <property type="entry name" value="NHL repeat"/>
    <property type="match status" value="1"/>
</dbReference>
<dbReference type="PANTHER" id="PTHR24104">
    <property type="entry name" value="E3 UBIQUITIN-PROTEIN LIGASE NHLRC1-RELATED"/>
    <property type="match status" value="1"/>
</dbReference>
<dbReference type="KEGG" id="cvn:111112349"/>
<dbReference type="InterPro" id="IPR011042">
    <property type="entry name" value="6-blade_b-propeller_TolB-like"/>
</dbReference>
<dbReference type="SMART" id="SM00336">
    <property type="entry name" value="BBOX"/>
    <property type="match status" value="2"/>
</dbReference>
<dbReference type="Pfam" id="PF00643">
    <property type="entry name" value="zf-B_box"/>
    <property type="match status" value="1"/>
</dbReference>
<dbReference type="Gene3D" id="3.30.160.60">
    <property type="entry name" value="Classic Zinc Finger"/>
    <property type="match status" value="1"/>
</dbReference>
<dbReference type="PANTHER" id="PTHR24104:SF25">
    <property type="entry name" value="PROTEIN LIN-41"/>
    <property type="match status" value="1"/>
</dbReference>
<proteinExistence type="predicted"/>
<dbReference type="SUPFAM" id="SSF57845">
    <property type="entry name" value="B-box zinc-binding domain"/>
    <property type="match status" value="1"/>
</dbReference>
<dbReference type="PROSITE" id="PS50119">
    <property type="entry name" value="ZF_BBOX"/>
    <property type="match status" value="2"/>
</dbReference>
<keyword evidence="1" id="KW-0862">Zinc</keyword>
<keyword evidence="1" id="KW-0479">Metal-binding</keyword>
<dbReference type="GO" id="GO:0008270">
    <property type="term" value="F:zinc ion binding"/>
    <property type="evidence" value="ECO:0007669"/>
    <property type="project" value="UniProtKB-KW"/>
</dbReference>